<evidence type="ECO:0008006" key="2">
    <source>
        <dbReference type="Google" id="ProtNLM"/>
    </source>
</evidence>
<reference evidence="1" key="1">
    <citation type="journal article" date="2015" name="Nature">
        <title>Complex archaea that bridge the gap between prokaryotes and eukaryotes.</title>
        <authorList>
            <person name="Spang A."/>
            <person name="Saw J.H."/>
            <person name="Jorgensen S.L."/>
            <person name="Zaremba-Niedzwiedzka K."/>
            <person name="Martijn J."/>
            <person name="Lind A.E."/>
            <person name="van Eijk R."/>
            <person name="Schleper C."/>
            <person name="Guy L."/>
            <person name="Ettema T.J."/>
        </authorList>
    </citation>
    <scope>NUCLEOTIDE SEQUENCE</scope>
</reference>
<dbReference type="InterPro" id="IPR036390">
    <property type="entry name" value="WH_DNA-bd_sf"/>
</dbReference>
<comment type="caution">
    <text evidence="1">The sequence shown here is derived from an EMBL/GenBank/DDBJ whole genome shotgun (WGS) entry which is preliminary data.</text>
</comment>
<evidence type="ECO:0000313" key="1">
    <source>
        <dbReference type="EMBL" id="KKK55833.1"/>
    </source>
</evidence>
<proteinExistence type="predicted"/>
<protein>
    <recommendedName>
        <fullName evidence="2">HTH marR-type domain-containing protein</fullName>
    </recommendedName>
</protein>
<dbReference type="AlphaFoldDB" id="A0A0F8WGU4"/>
<name>A0A0F8WGU4_9ZZZZ</name>
<gene>
    <name evidence="1" type="ORF">LCGC14_3070590</name>
</gene>
<organism evidence="1">
    <name type="scientific">marine sediment metagenome</name>
    <dbReference type="NCBI Taxonomy" id="412755"/>
    <lineage>
        <taxon>unclassified sequences</taxon>
        <taxon>metagenomes</taxon>
        <taxon>ecological metagenomes</taxon>
    </lineage>
</organism>
<dbReference type="InterPro" id="IPR036388">
    <property type="entry name" value="WH-like_DNA-bd_sf"/>
</dbReference>
<sequence length="93" mass="10888">MIEYFCKINEKRFKVLDLINNNKINQARICKQLNLATSTVERIVSSLYLMSYIEKERIKNIDMYSTTNKGKASYEILKGLYDVLLNTASQTKR</sequence>
<accession>A0A0F8WGU4</accession>
<dbReference type="Gene3D" id="1.10.10.10">
    <property type="entry name" value="Winged helix-like DNA-binding domain superfamily/Winged helix DNA-binding domain"/>
    <property type="match status" value="1"/>
</dbReference>
<dbReference type="EMBL" id="LAZR01065300">
    <property type="protein sequence ID" value="KKK55833.1"/>
    <property type="molecule type" value="Genomic_DNA"/>
</dbReference>
<dbReference type="SUPFAM" id="SSF46785">
    <property type="entry name" value="Winged helix' DNA-binding domain"/>
    <property type="match status" value="1"/>
</dbReference>